<feature type="transmembrane region" description="Helical" evidence="5">
    <location>
        <begin position="85"/>
        <end position="118"/>
    </location>
</feature>
<comment type="caution">
    <text evidence="6">The sequence shown here is derived from an EMBL/GenBank/DDBJ whole genome shotgun (WGS) entry which is preliminary data.</text>
</comment>
<feature type="transmembrane region" description="Helical" evidence="5">
    <location>
        <begin position="206"/>
        <end position="225"/>
    </location>
</feature>
<keyword evidence="4 5" id="KW-0472">Membrane</keyword>
<feature type="transmembrane region" description="Helical" evidence="5">
    <location>
        <begin position="231"/>
        <end position="249"/>
    </location>
</feature>
<evidence type="ECO:0008006" key="8">
    <source>
        <dbReference type="Google" id="ProtNLM"/>
    </source>
</evidence>
<evidence type="ECO:0000256" key="2">
    <source>
        <dbReference type="ARBA" id="ARBA00022692"/>
    </source>
</evidence>
<sequence>MFREIGNFILHLRLHYQVLILSGGYLLGGLMAGSMDSGQYWVQFLNVHVLLYGGATAFNSWWDKDEGPIGGLKNPPAMSKWMHPVSIIFMLAGLAWALVIGWWYAAVFAISLALFWLYSTPAARWKGHPLLSMVAIGISTGLNSVLLGVLAAGGEITATVALAALGASLILLSLYPVSQIFQIEEDIRRGDRTFAAVYGLSGVKKFYSVSYFGGLLLLCYALLQFYPVPSIALGVAGAVSGIIIGKIVVKLSGQEEEYSTVMRLKFMASLSFVIFLFISNLIRHDWVSISSLDIYF</sequence>
<dbReference type="GO" id="GO:0016020">
    <property type="term" value="C:membrane"/>
    <property type="evidence" value="ECO:0007669"/>
    <property type="project" value="UniProtKB-SubCell"/>
</dbReference>
<dbReference type="EMBL" id="QGGB01000001">
    <property type="protein sequence ID" value="PWN08265.1"/>
    <property type="molecule type" value="Genomic_DNA"/>
</dbReference>
<keyword evidence="3 5" id="KW-1133">Transmembrane helix</keyword>
<feature type="transmembrane region" description="Helical" evidence="5">
    <location>
        <begin position="261"/>
        <end position="282"/>
    </location>
</feature>
<comment type="subcellular location">
    <subcellularLocation>
        <location evidence="1">Membrane</location>
        <topology evidence="1">Multi-pass membrane protein</topology>
    </subcellularLocation>
</comment>
<feature type="transmembrane region" description="Helical" evidence="5">
    <location>
        <begin position="130"/>
        <end position="150"/>
    </location>
</feature>
<name>A0A316TY01_9BACT</name>
<accession>A0A316TY01</accession>
<feature type="transmembrane region" description="Helical" evidence="5">
    <location>
        <begin position="14"/>
        <end position="33"/>
    </location>
</feature>
<dbReference type="AlphaFoldDB" id="A0A316TY01"/>
<dbReference type="Pfam" id="PF01040">
    <property type="entry name" value="UbiA"/>
    <property type="match status" value="1"/>
</dbReference>
<keyword evidence="2 5" id="KW-0812">Transmembrane</keyword>
<gene>
    <name evidence="6" type="ORF">DDZ15_00120</name>
</gene>
<dbReference type="InterPro" id="IPR000537">
    <property type="entry name" value="UbiA_prenyltransferase"/>
</dbReference>
<evidence type="ECO:0000313" key="7">
    <source>
        <dbReference type="Proteomes" id="UP000245533"/>
    </source>
</evidence>
<evidence type="ECO:0000256" key="4">
    <source>
        <dbReference type="ARBA" id="ARBA00023136"/>
    </source>
</evidence>
<keyword evidence="7" id="KW-1185">Reference proteome</keyword>
<proteinExistence type="predicted"/>
<evidence type="ECO:0000256" key="1">
    <source>
        <dbReference type="ARBA" id="ARBA00004141"/>
    </source>
</evidence>
<feature type="transmembrane region" description="Helical" evidence="5">
    <location>
        <begin position="156"/>
        <end position="175"/>
    </location>
</feature>
<evidence type="ECO:0000256" key="5">
    <source>
        <dbReference type="SAM" id="Phobius"/>
    </source>
</evidence>
<reference evidence="6 7" key="1">
    <citation type="submission" date="2018-05" db="EMBL/GenBank/DDBJ databases">
        <title>Rhodohalobacter halophilus gen. nov., sp. nov., a moderately halophilic member of the family Balneolaceae.</title>
        <authorList>
            <person name="Liu Z.-W."/>
        </authorList>
    </citation>
    <scope>NUCLEOTIDE SEQUENCE [LARGE SCALE GENOMIC DNA]</scope>
    <source>
        <strain evidence="6 7">8A47</strain>
    </source>
</reference>
<evidence type="ECO:0000313" key="6">
    <source>
        <dbReference type="EMBL" id="PWN08265.1"/>
    </source>
</evidence>
<dbReference type="GO" id="GO:0016765">
    <property type="term" value="F:transferase activity, transferring alkyl or aryl (other than methyl) groups"/>
    <property type="evidence" value="ECO:0007669"/>
    <property type="project" value="InterPro"/>
</dbReference>
<dbReference type="Proteomes" id="UP000245533">
    <property type="component" value="Unassembled WGS sequence"/>
</dbReference>
<evidence type="ECO:0000256" key="3">
    <source>
        <dbReference type="ARBA" id="ARBA00022989"/>
    </source>
</evidence>
<dbReference type="OrthoDB" id="665023at2"/>
<organism evidence="6 7">
    <name type="scientific">Rhodohalobacter mucosus</name>
    <dbReference type="NCBI Taxonomy" id="2079485"/>
    <lineage>
        <taxon>Bacteria</taxon>
        <taxon>Pseudomonadati</taxon>
        <taxon>Balneolota</taxon>
        <taxon>Balneolia</taxon>
        <taxon>Balneolales</taxon>
        <taxon>Balneolaceae</taxon>
        <taxon>Rhodohalobacter</taxon>
    </lineage>
</organism>
<protein>
    <recommendedName>
        <fullName evidence="8">4-hydroxybenzoate polyprenyltransferase</fullName>
    </recommendedName>
</protein>